<keyword evidence="2" id="KW-1185">Reference proteome</keyword>
<sequence length="149" mass="16504">MVRVELSIFRRGGGRPCGVGVRARRSPARLAVSGAVPVKELSITYLWCRVTRRRFVRYRIGRRACNGANGDSHPPLAARTRPSRGRDRPTYAFAIGADAPRVANKSRRDARTNWRGDRIAEPCRGRLVNAARCRDSRVASPVTAHGWGA</sequence>
<dbReference type="Proteomes" id="UP000837857">
    <property type="component" value="Chromosome 4"/>
</dbReference>
<proteinExistence type="predicted"/>
<organism evidence="1 2">
    <name type="scientific">Iphiclides podalirius</name>
    <name type="common">scarce swallowtail</name>
    <dbReference type="NCBI Taxonomy" id="110791"/>
    <lineage>
        <taxon>Eukaryota</taxon>
        <taxon>Metazoa</taxon>
        <taxon>Ecdysozoa</taxon>
        <taxon>Arthropoda</taxon>
        <taxon>Hexapoda</taxon>
        <taxon>Insecta</taxon>
        <taxon>Pterygota</taxon>
        <taxon>Neoptera</taxon>
        <taxon>Endopterygota</taxon>
        <taxon>Lepidoptera</taxon>
        <taxon>Glossata</taxon>
        <taxon>Ditrysia</taxon>
        <taxon>Papilionoidea</taxon>
        <taxon>Papilionidae</taxon>
        <taxon>Papilioninae</taxon>
        <taxon>Iphiclides</taxon>
    </lineage>
</organism>
<reference evidence="1" key="1">
    <citation type="submission" date="2022-03" db="EMBL/GenBank/DDBJ databases">
        <authorList>
            <person name="Martin H S."/>
        </authorList>
    </citation>
    <scope>NUCLEOTIDE SEQUENCE</scope>
</reference>
<dbReference type="EMBL" id="OW152816">
    <property type="protein sequence ID" value="CAH2065954.1"/>
    <property type="molecule type" value="Genomic_DNA"/>
</dbReference>
<gene>
    <name evidence="1" type="ORF">IPOD504_LOCUS13210</name>
</gene>
<feature type="non-terminal residue" evidence="1">
    <location>
        <position position="149"/>
    </location>
</feature>
<accession>A0ABN8ISI8</accession>
<evidence type="ECO:0000313" key="2">
    <source>
        <dbReference type="Proteomes" id="UP000837857"/>
    </source>
</evidence>
<protein>
    <submittedName>
        <fullName evidence="1">Uncharacterized protein</fullName>
    </submittedName>
</protein>
<name>A0ABN8ISI8_9NEOP</name>
<evidence type="ECO:0000313" key="1">
    <source>
        <dbReference type="EMBL" id="CAH2065954.1"/>
    </source>
</evidence>